<name>A0ABU3EW03_9ENTE</name>
<keyword evidence="2" id="KW-0472">Membrane</keyword>
<feature type="region of interest" description="Disordered" evidence="1">
    <location>
        <begin position="38"/>
        <end position="60"/>
    </location>
</feature>
<organism evidence="3 4">
    <name type="scientific">Enterococcus hulanensis</name>
    <dbReference type="NCBI Taxonomy" id="2559929"/>
    <lineage>
        <taxon>Bacteria</taxon>
        <taxon>Bacillati</taxon>
        <taxon>Bacillota</taxon>
        <taxon>Bacilli</taxon>
        <taxon>Lactobacillales</taxon>
        <taxon>Enterococcaceae</taxon>
        <taxon>Enterococcus</taxon>
    </lineage>
</organism>
<proteinExistence type="predicted"/>
<protein>
    <submittedName>
        <fullName evidence="3">Uncharacterized protein</fullName>
    </submittedName>
</protein>
<evidence type="ECO:0000256" key="2">
    <source>
        <dbReference type="SAM" id="Phobius"/>
    </source>
</evidence>
<evidence type="ECO:0000313" key="4">
    <source>
        <dbReference type="Proteomes" id="UP001252875"/>
    </source>
</evidence>
<keyword evidence="4" id="KW-1185">Reference proteome</keyword>
<keyword evidence="2" id="KW-0812">Transmembrane</keyword>
<accession>A0ABU3EW03</accession>
<feature type="transmembrane region" description="Helical" evidence="2">
    <location>
        <begin position="12"/>
        <end position="34"/>
    </location>
</feature>
<dbReference type="Proteomes" id="UP001252875">
    <property type="component" value="Unassembled WGS sequence"/>
</dbReference>
<dbReference type="RefSeq" id="WP_311820828.1">
    <property type="nucleotide sequence ID" value="NZ_JARPYF010000001.1"/>
</dbReference>
<gene>
    <name evidence="3" type="ORF">P7D85_04655</name>
</gene>
<comment type="caution">
    <text evidence="3">The sequence shown here is derived from an EMBL/GenBank/DDBJ whole genome shotgun (WGS) entry which is preliminary data.</text>
</comment>
<dbReference type="EMBL" id="JARPYI010000001">
    <property type="protein sequence ID" value="MDT2599053.1"/>
    <property type="molecule type" value="Genomic_DNA"/>
</dbReference>
<reference evidence="3 4" key="1">
    <citation type="submission" date="2023-03" db="EMBL/GenBank/DDBJ databases">
        <authorList>
            <person name="Shen W."/>
            <person name="Cai J."/>
        </authorList>
    </citation>
    <scope>NUCLEOTIDE SEQUENCE [LARGE SCALE GENOMIC DNA]</scope>
    <source>
        <strain evidence="3 4">D6-4</strain>
    </source>
</reference>
<sequence>MKKKQSRLEKKRFYIPLAILLGLLGFSPMLVSLFGTKQDDKLNPDYYSDADEPFFKSNDD</sequence>
<evidence type="ECO:0000256" key="1">
    <source>
        <dbReference type="SAM" id="MobiDB-lite"/>
    </source>
</evidence>
<keyword evidence="2" id="KW-1133">Transmembrane helix</keyword>
<evidence type="ECO:0000313" key="3">
    <source>
        <dbReference type="EMBL" id="MDT2599053.1"/>
    </source>
</evidence>